<dbReference type="Proteomes" id="UP001054902">
    <property type="component" value="Unassembled WGS sequence"/>
</dbReference>
<feature type="region of interest" description="Disordered" evidence="1">
    <location>
        <begin position="255"/>
        <end position="289"/>
    </location>
</feature>
<dbReference type="Gene3D" id="4.10.280.10">
    <property type="entry name" value="Helix-loop-helix DNA-binding domain"/>
    <property type="match status" value="1"/>
</dbReference>
<dbReference type="GO" id="GO:0046983">
    <property type="term" value="F:protein dimerization activity"/>
    <property type="evidence" value="ECO:0007669"/>
    <property type="project" value="InterPro"/>
</dbReference>
<reference evidence="2 3" key="1">
    <citation type="journal article" date="2021" name="Sci. Rep.">
        <title>The genome of the diatom Chaetoceros tenuissimus carries an ancient integrated fragment of an extant virus.</title>
        <authorList>
            <person name="Hongo Y."/>
            <person name="Kimura K."/>
            <person name="Takaki Y."/>
            <person name="Yoshida Y."/>
            <person name="Baba S."/>
            <person name="Kobayashi G."/>
            <person name="Nagasaki K."/>
            <person name="Hano T."/>
            <person name="Tomaru Y."/>
        </authorList>
    </citation>
    <scope>NUCLEOTIDE SEQUENCE [LARGE SCALE GENOMIC DNA]</scope>
    <source>
        <strain evidence="2 3">NIES-3715</strain>
    </source>
</reference>
<dbReference type="AlphaFoldDB" id="A0AAD3CNG4"/>
<organism evidence="2 3">
    <name type="scientific">Chaetoceros tenuissimus</name>
    <dbReference type="NCBI Taxonomy" id="426638"/>
    <lineage>
        <taxon>Eukaryota</taxon>
        <taxon>Sar</taxon>
        <taxon>Stramenopiles</taxon>
        <taxon>Ochrophyta</taxon>
        <taxon>Bacillariophyta</taxon>
        <taxon>Coscinodiscophyceae</taxon>
        <taxon>Chaetocerotophycidae</taxon>
        <taxon>Chaetocerotales</taxon>
        <taxon>Chaetocerotaceae</taxon>
        <taxon>Chaetoceros</taxon>
    </lineage>
</organism>
<protein>
    <recommendedName>
        <fullName evidence="4">BHLH domain-containing protein</fullName>
    </recommendedName>
</protein>
<gene>
    <name evidence="2" type="ORF">CTEN210_04771</name>
</gene>
<evidence type="ECO:0000256" key="1">
    <source>
        <dbReference type="SAM" id="MobiDB-lite"/>
    </source>
</evidence>
<feature type="region of interest" description="Disordered" evidence="1">
    <location>
        <begin position="169"/>
        <end position="196"/>
    </location>
</feature>
<feature type="region of interest" description="Disordered" evidence="1">
    <location>
        <begin position="209"/>
        <end position="235"/>
    </location>
</feature>
<dbReference type="InterPro" id="IPR036638">
    <property type="entry name" value="HLH_DNA-bd_sf"/>
</dbReference>
<dbReference type="SUPFAM" id="SSF47459">
    <property type="entry name" value="HLH, helix-loop-helix DNA-binding domain"/>
    <property type="match status" value="1"/>
</dbReference>
<sequence>MSDKQMVEKELLQYMLQKEDQQRRKLMASNSTLVNQGKKSGEVNIGQRDMLMQARNNLMDGYQMQSMLNFPEYGRGNVNIPRADVLNMHQAPMNAFMNQKPSPSMYPFLGSLNSGFPPSIQQNTLQPTILQGHVGIPSVTGLIPNNMTGTKQLHQEELKSLFSNETGLNSQLDPFSVPREEGVSAQSNKRKITASQTSPIVPVGDATALLSSSNMPSSHDARVEKKKIREKKRRSELTDKFQMLSSLLWEIEEAGLMREGETTTTNEEPVEGSEEPDQKKQKQSVVDAAVPGNRIDVIGRAVEVLRSFRDMNQSLKKEIAELKKQIK</sequence>
<accession>A0AAD3CNG4</accession>
<comment type="caution">
    <text evidence="2">The sequence shown here is derived from an EMBL/GenBank/DDBJ whole genome shotgun (WGS) entry which is preliminary data.</text>
</comment>
<evidence type="ECO:0000313" key="3">
    <source>
        <dbReference type="Proteomes" id="UP001054902"/>
    </source>
</evidence>
<name>A0AAD3CNG4_9STRA</name>
<keyword evidence="3" id="KW-1185">Reference proteome</keyword>
<evidence type="ECO:0008006" key="4">
    <source>
        <dbReference type="Google" id="ProtNLM"/>
    </source>
</evidence>
<proteinExistence type="predicted"/>
<dbReference type="EMBL" id="BLLK01000027">
    <property type="protein sequence ID" value="GFH48295.1"/>
    <property type="molecule type" value="Genomic_DNA"/>
</dbReference>
<evidence type="ECO:0000313" key="2">
    <source>
        <dbReference type="EMBL" id="GFH48295.1"/>
    </source>
</evidence>